<evidence type="ECO:0000259" key="3">
    <source>
        <dbReference type="PROSITE" id="PS50102"/>
    </source>
</evidence>
<dbReference type="Gene3D" id="3.30.70.330">
    <property type="match status" value="1"/>
</dbReference>
<dbReference type="HOGENOM" id="CLU_031479_1_0_1"/>
<reference evidence="4 5" key="1">
    <citation type="journal article" date="2013" name="PLoS ONE">
        <title>Genomic and secretomic analyses reveal unique features of the lignocellulolytic enzyme system of Penicillium decumbens.</title>
        <authorList>
            <person name="Liu G."/>
            <person name="Zhang L."/>
            <person name="Wei X."/>
            <person name="Zou G."/>
            <person name="Qin Y."/>
            <person name="Ma L."/>
            <person name="Li J."/>
            <person name="Zheng H."/>
            <person name="Wang S."/>
            <person name="Wang C."/>
            <person name="Xun L."/>
            <person name="Zhao G.-P."/>
            <person name="Zhou Z."/>
            <person name="Qu Y."/>
        </authorList>
    </citation>
    <scope>NUCLEOTIDE SEQUENCE [LARGE SCALE GENOMIC DNA]</scope>
    <source>
        <strain evidence="5">114-2 / CGMCC 5302</strain>
    </source>
</reference>
<dbReference type="Proteomes" id="UP000019376">
    <property type="component" value="Unassembled WGS sequence"/>
</dbReference>
<dbReference type="PROSITE" id="PS50102">
    <property type="entry name" value="RRM"/>
    <property type="match status" value="1"/>
</dbReference>
<dbReference type="InterPro" id="IPR012677">
    <property type="entry name" value="Nucleotide-bd_a/b_plait_sf"/>
</dbReference>
<dbReference type="STRING" id="933388.S7ZIB7"/>
<evidence type="ECO:0000256" key="2">
    <source>
        <dbReference type="SAM" id="MobiDB-lite"/>
    </source>
</evidence>
<accession>S7ZIB7</accession>
<dbReference type="CDD" id="cd12254">
    <property type="entry name" value="RRM_hnRNPH_ESRPs_RBM12_like"/>
    <property type="match status" value="1"/>
</dbReference>
<evidence type="ECO:0000313" key="5">
    <source>
        <dbReference type="Proteomes" id="UP000019376"/>
    </source>
</evidence>
<feature type="region of interest" description="Disordered" evidence="2">
    <location>
        <begin position="381"/>
        <end position="406"/>
    </location>
</feature>
<organism evidence="4 5">
    <name type="scientific">Penicillium oxalicum (strain 114-2 / CGMCC 5302)</name>
    <name type="common">Penicillium decumbens</name>
    <dbReference type="NCBI Taxonomy" id="933388"/>
    <lineage>
        <taxon>Eukaryota</taxon>
        <taxon>Fungi</taxon>
        <taxon>Dikarya</taxon>
        <taxon>Ascomycota</taxon>
        <taxon>Pezizomycotina</taxon>
        <taxon>Eurotiomycetes</taxon>
        <taxon>Eurotiomycetidae</taxon>
        <taxon>Eurotiales</taxon>
        <taxon>Aspergillaceae</taxon>
        <taxon>Penicillium</taxon>
    </lineage>
</organism>
<feature type="compositionally biased region" description="Polar residues" evidence="2">
    <location>
        <begin position="390"/>
        <end position="406"/>
    </location>
</feature>
<dbReference type="SMART" id="SM00360">
    <property type="entry name" value="RRM"/>
    <property type="match status" value="1"/>
</dbReference>
<dbReference type="eggNOG" id="ENOG502RY8V">
    <property type="taxonomic scope" value="Eukaryota"/>
</dbReference>
<proteinExistence type="predicted"/>
<dbReference type="GO" id="GO:0003723">
    <property type="term" value="F:RNA binding"/>
    <property type="evidence" value="ECO:0007669"/>
    <property type="project" value="UniProtKB-UniRule"/>
</dbReference>
<evidence type="ECO:0000313" key="4">
    <source>
        <dbReference type="EMBL" id="EPS28431.1"/>
    </source>
</evidence>
<dbReference type="InterPro" id="IPR035979">
    <property type="entry name" value="RBD_domain_sf"/>
</dbReference>
<dbReference type="SUPFAM" id="SSF54928">
    <property type="entry name" value="RNA-binding domain, RBD"/>
    <property type="match status" value="1"/>
</dbReference>
<name>S7ZIB7_PENO1</name>
<dbReference type="InterPro" id="IPR000504">
    <property type="entry name" value="RRM_dom"/>
</dbReference>
<evidence type="ECO:0000256" key="1">
    <source>
        <dbReference type="PROSITE-ProRule" id="PRU00176"/>
    </source>
</evidence>
<protein>
    <recommendedName>
        <fullName evidence="3">RRM domain-containing protein</fullName>
    </recommendedName>
</protein>
<dbReference type="OrthoDB" id="336240at2759"/>
<dbReference type="EMBL" id="KB644411">
    <property type="protein sequence ID" value="EPS28431.1"/>
    <property type="molecule type" value="Genomic_DNA"/>
</dbReference>
<gene>
    <name evidence="4" type="ORF">PDE_03377</name>
</gene>
<feature type="domain" description="RRM" evidence="3">
    <location>
        <begin position="27"/>
        <end position="114"/>
    </location>
</feature>
<dbReference type="PhylomeDB" id="S7ZIB7"/>
<keyword evidence="5" id="KW-1185">Reference proteome</keyword>
<keyword evidence="1" id="KW-0694">RNA-binding</keyword>
<dbReference type="Pfam" id="PF00076">
    <property type="entry name" value="RRM_1"/>
    <property type="match status" value="1"/>
</dbReference>
<dbReference type="AlphaFoldDB" id="S7ZIB7"/>
<sequence length="456" mass="51205">MSVDEIQAPQACPIGCDVDTSLRSCPAVVKIENAPYGVTRQEVKQLFGQTARLTENWPIHILMERSTGKTTDCYVEFASDIDAEEAIQRIQNQHDGHQGPRMGNRLIEVTMSSPDALMKAVFPLTKGIKWERGRPVQVLKREDEFWSTGFDGFLTDEELFCTARHAREPNRSIFSSKVPQRPYESIISTIWMFPWYAADMYTVHTRNKLFVTLKEMIAALVERLKRKRDVGLDQRLVSELLNAGIQCPAFTPRMKYVLAEVTEDVQILNRMHPQAVAYFPFDTLTWLRPYDIGALDLYGSLIALGRPLALPRGLYPYEVSRGNCALYGEWWFGWEDNAAKAISYAAAVSAEKEVLRQLLVAGYNVQRSGLLMQSAAAPASAASRSSPSANREQTSQAPQVSATHDNSGDVTVAVASAAARPLVPRSFHERFLSEPSRRQRHALFLHSRRDGPSWEG</sequence>